<dbReference type="GO" id="GO:0005886">
    <property type="term" value="C:plasma membrane"/>
    <property type="evidence" value="ECO:0007669"/>
    <property type="project" value="TreeGrafter"/>
</dbReference>
<dbReference type="PANTHER" id="PTHR45528">
    <property type="entry name" value="SENSOR HISTIDINE KINASE CPXA"/>
    <property type="match status" value="1"/>
</dbReference>
<comment type="subcellular location">
    <subcellularLocation>
        <location evidence="2">Membrane</location>
        <topology evidence="2">Multi-pass membrane protein</topology>
    </subcellularLocation>
</comment>
<accession>A0A381I5S5</accession>
<dbReference type="EMBL" id="UFWD01000001">
    <property type="protein sequence ID" value="SUY21628.1"/>
    <property type="molecule type" value="Genomic_DNA"/>
</dbReference>
<dbReference type="EC" id="2.7.13.3" evidence="3"/>
<organism evidence="12">
    <name type="scientific">Clostridioides difficile</name>
    <name type="common">Peptoclostridium difficile</name>
    <dbReference type="NCBI Taxonomy" id="1496"/>
    <lineage>
        <taxon>Bacteria</taxon>
        <taxon>Bacillati</taxon>
        <taxon>Bacillota</taxon>
        <taxon>Clostridia</taxon>
        <taxon>Peptostreptococcales</taxon>
        <taxon>Peptostreptococcaceae</taxon>
        <taxon>Clostridioides</taxon>
    </lineage>
</organism>
<dbReference type="PANTHER" id="PTHR45528:SF8">
    <property type="entry name" value="HISTIDINE KINASE"/>
    <property type="match status" value="1"/>
</dbReference>
<dbReference type="Pfam" id="PF00512">
    <property type="entry name" value="HisKA"/>
    <property type="match status" value="1"/>
</dbReference>
<keyword evidence="6 10" id="KW-0812">Transmembrane</keyword>
<evidence type="ECO:0000256" key="4">
    <source>
        <dbReference type="ARBA" id="ARBA00022553"/>
    </source>
</evidence>
<evidence type="ECO:0000256" key="2">
    <source>
        <dbReference type="ARBA" id="ARBA00004141"/>
    </source>
</evidence>
<evidence type="ECO:0000256" key="9">
    <source>
        <dbReference type="ARBA" id="ARBA00023136"/>
    </source>
</evidence>
<keyword evidence="9 10" id="KW-0472">Membrane</keyword>
<dbReference type="CDD" id="cd00082">
    <property type="entry name" value="HisKA"/>
    <property type="match status" value="1"/>
</dbReference>
<dbReference type="SMART" id="SM00388">
    <property type="entry name" value="HisKA"/>
    <property type="match status" value="1"/>
</dbReference>
<dbReference type="InterPro" id="IPR003661">
    <property type="entry name" value="HisK_dim/P_dom"/>
</dbReference>
<evidence type="ECO:0000256" key="8">
    <source>
        <dbReference type="ARBA" id="ARBA00022989"/>
    </source>
</evidence>
<keyword evidence="5 12" id="KW-0808">Transferase</keyword>
<dbReference type="InterPro" id="IPR036097">
    <property type="entry name" value="HisK_dim/P_sf"/>
</dbReference>
<evidence type="ECO:0000256" key="3">
    <source>
        <dbReference type="ARBA" id="ARBA00012438"/>
    </source>
</evidence>
<dbReference type="GO" id="GO:0000155">
    <property type="term" value="F:phosphorelay sensor kinase activity"/>
    <property type="evidence" value="ECO:0007669"/>
    <property type="project" value="InterPro"/>
</dbReference>
<evidence type="ECO:0000256" key="6">
    <source>
        <dbReference type="ARBA" id="ARBA00022692"/>
    </source>
</evidence>
<evidence type="ECO:0000259" key="11">
    <source>
        <dbReference type="SMART" id="SM00388"/>
    </source>
</evidence>
<evidence type="ECO:0000313" key="12">
    <source>
        <dbReference type="EMBL" id="SUY21628.1"/>
    </source>
</evidence>
<comment type="catalytic activity">
    <reaction evidence="1">
        <text>ATP + protein L-histidine = ADP + protein N-phospho-L-histidine.</text>
        <dbReference type="EC" id="2.7.13.3"/>
    </reaction>
</comment>
<evidence type="ECO:0000256" key="7">
    <source>
        <dbReference type="ARBA" id="ARBA00022777"/>
    </source>
</evidence>
<feature type="transmembrane region" description="Helical" evidence="10">
    <location>
        <begin position="35"/>
        <end position="59"/>
    </location>
</feature>
<keyword evidence="7 12" id="KW-0418">Kinase</keyword>
<keyword evidence="8 10" id="KW-1133">Transmembrane helix</keyword>
<feature type="domain" description="Signal transduction histidine kinase dimerisation/phosphoacceptor" evidence="11">
    <location>
        <begin position="116"/>
        <end position="182"/>
    </location>
</feature>
<proteinExistence type="predicted"/>
<evidence type="ECO:0000256" key="10">
    <source>
        <dbReference type="SAM" id="Phobius"/>
    </source>
</evidence>
<dbReference type="InterPro" id="IPR050398">
    <property type="entry name" value="HssS/ArlS-like"/>
</dbReference>
<gene>
    <name evidence="12" type="primary">divL</name>
    <name evidence="12" type="ORF">NCTC13307_00780</name>
</gene>
<reference evidence="12" key="1">
    <citation type="submission" date="2018-06" db="EMBL/GenBank/DDBJ databases">
        <authorList>
            <consortium name="Pathogen Informatics"/>
            <person name="Doyle S."/>
        </authorList>
    </citation>
    <scope>NUCLEOTIDE SEQUENCE</scope>
    <source>
        <strain evidence="12">NCTC13307</strain>
    </source>
</reference>
<evidence type="ECO:0000256" key="1">
    <source>
        <dbReference type="ARBA" id="ARBA00000085"/>
    </source>
</evidence>
<dbReference type="AlphaFoldDB" id="A0A381I5S5"/>
<dbReference type="Gene3D" id="1.10.287.130">
    <property type="match status" value="1"/>
</dbReference>
<evidence type="ECO:0000256" key="5">
    <source>
        <dbReference type="ARBA" id="ARBA00022679"/>
    </source>
</evidence>
<name>A0A381I5S5_CLODI</name>
<sequence>MYVWEHPNGILVTGYPKDKYTKFNLTYTVKEIEQFPMLIIGMFLVNAIVTFLIALFIGLKMVKSIKPIITGIKLMSKGEPVLLQEKGILSDISKSINTVSKELQMKDEKLRKKEEARSNWIAGISHDIRTPLSMIIGYAGELEESSSLSNREQEQVSIICNQGIKIRELVNDLNLVSKLEYNMQALNCDKIRVSAFLRELISEFINNNLDNDFYVELDILNEDIIIDADKKIIKKGY</sequence>
<protein>
    <recommendedName>
        <fullName evidence="3">histidine kinase</fullName>
        <ecNumber evidence="3">2.7.13.3</ecNumber>
    </recommendedName>
</protein>
<dbReference type="SUPFAM" id="SSF47384">
    <property type="entry name" value="Homodimeric domain of signal transducing histidine kinase"/>
    <property type="match status" value="1"/>
</dbReference>
<keyword evidence="4" id="KW-0597">Phosphoprotein</keyword>